<feature type="region of interest" description="Disordered" evidence="1">
    <location>
        <begin position="177"/>
        <end position="203"/>
    </location>
</feature>
<feature type="transmembrane region" description="Helical" evidence="2">
    <location>
        <begin position="101"/>
        <end position="122"/>
    </location>
</feature>
<dbReference type="AlphaFoldDB" id="A0A9J6F3I5"/>
<keyword evidence="4" id="KW-1185">Reference proteome</keyword>
<name>A0A9J6F3I5_RHIMP</name>
<evidence type="ECO:0000256" key="1">
    <source>
        <dbReference type="SAM" id="MobiDB-lite"/>
    </source>
</evidence>
<dbReference type="Proteomes" id="UP000821866">
    <property type="component" value="Chromosome 1"/>
</dbReference>
<proteinExistence type="predicted"/>
<comment type="caution">
    <text evidence="3">The sequence shown here is derived from an EMBL/GenBank/DDBJ whole genome shotgun (WGS) entry which is preliminary data.</text>
</comment>
<sequence>MRPAGSCKALYKSERKLSTVIKHRHEPRRSSWARRQNKVDELPIEPTAWNPDNDDVRLPVRVGRIVSISLIPRDLEHGGRPMQRPAPESAIDTHGPFRDRLPAMLCATLALASAVALVLLYLDSPFRTHHGFGAAEGDHQNSSSEQSPRHLRFPTREHHVTASDQDATKLATRTLLEDASGDHVSAEEERATATELRARVVPR</sequence>
<reference evidence="3" key="1">
    <citation type="journal article" date="2020" name="Cell">
        <title>Large-Scale Comparative Analyses of Tick Genomes Elucidate Their Genetic Diversity and Vector Capacities.</title>
        <authorList>
            <consortium name="Tick Genome and Microbiome Consortium (TIGMIC)"/>
            <person name="Jia N."/>
            <person name="Wang J."/>
            <person name="Shi W."/>
            <person name="Du L."/>
            <person name="Sun Y."/>
            <person name="Zhan W."/>
            <person name="Jiang J.F."/>
            <person name="Wang Q."/>
            <person name="Zhang B."/>
            <person name="Ji P."/>
            <person name="Bell-Sakyi L."/>
            <person name="Cui X.M."/>
            <person name="Yuan T.T."/>
            <person name="Jiang B.G."/>
            <person name="Yang W.F."/>
            <person name="Lam T.T."/>
            <person name="Chang Q.C."/>
            <person name="Ding S.J."/>
            <person name="Wang X.J."/>
            <person name="Zhu J.G."/>
            <person name="Ruan X.D."/>
            <person name="Zhao L."/>
            <person name="Wei J.T."/>
            <person name="Ye R.Z."/>
            <person name="Que T.C."/>
            <person name="Du C.H."/>
            <person name="Zhou Y.H."/>
            <person name="Cheng J.X."/>
            <person name="Dai P.F."/>
            <person name="Guo W.B."/>
            <person name="Han X.H."/>
            <person name="Huang E.J."/>
            <person name="Li L.F."/>
            <person name="Wei W."/>
            <person name="Gao Y.C."/>
            <person name="Liu J.Z."/>
            <person name="Shao H.Z."/>
            <person name="Wang X."/>
            <person name="Wang C.C."/>
            <person name="Yang T.C."/>
            <person name="Huo Q.B."/>
            <person name="Li W."/>
            <person name="Chen H.Y."/>
            <person name="Chen S.E."/>
            <person name="Zhou L.G."/>
            <person name="Ni X.B."/>
            <person name="Tian J.H."/>
            <person name="Sheng Y."/>
            <person name="Liu T."/>
            <person name="Pan Y.S."/>
            <person name="Xia L.Y."/>
            <person name="Li J."/>
            <person name="Zhao F."/>
            <person name="Cao W.C."/>
        </authorList>
    </citation>
    <scope>NUCLEOTIDE SEQUENCE</scope>
    <source>
        <strain evidence="3">Rmic-2018</strain>
    </source>
</reference>
<evidence type="ECO:0000256" key="2">
    <source>
        <dbReference type="SAM" id="Phobius"/>
    </source>
</evidence>
<keyword evidence="2" id="KW-1133">Transmembrane helix</keyword>
<reference evidence="3" key="2">
    <citation type="submission" date="2021-09" db="EMBL/GenBank/DDBJ databases">
        <authorList>
            <person name="Jia N."/>
            <person name="Wang J."/>
            <person name="Shi W."/>
            <person name="Du L."/>
            <person name="Sun Y."/>
            <person name="Zhan W."/>
            <person name="Jiang J."/>
            <person name="Wang Q."/>
            <person name="Zhang B."/>
            <person name="Ji P."/>
            <person name="Sakyi L.B."/>
            <person name="Cui X."/>
            <person name="Yuan T."/>
            <person name="Jiang B."/>
            <person name="Yang W."/>
            <person name="Lam T.T.-Y."/>
            <person name="Chang Q."/>
            <person name="Ding S."/>
            <person name="Wang X."/>
            <person name="Zhu J."/>
            <person name="Ruan X."/>
            <person name="Zhao L."/>
            <person name="Wei J."/>
            <person name="Que T."/>
            <person name="Du C."/>
            <person name="Cheng J."/>
            <person name="Dai P."/>
            <person name="Han X."/>
            <person name="Huang E."/>
            <person name="Gao Y."/>
            <person name="Liu J."/>
            <person name="Shao H."/>
            <person name="Ye R."/>
            <person name="Li L."/>
            <person name="Wei W."/>
            <person name="Wang X."/>
            <person name="Wang C."/>
            <person name="Huo Q."/>
            <person name="Li W."/>
            <person name="Guo W."/>
            <person name="Chen H."/>
            <person name="Chen S."/>
            <person name="Zhou L."/>
            <person name="Zhou L."/>
            <person name="Ni X."/>
            <person name="Tian J."/>
            <person name="Zhou Y."/>
            <person name="Sheng Y."/>
            <person name="Liu T."/>
            <person name="Pan Y."/>
            <person name="Xia L."/>
            <person name="Li J."/>
            <person name="Zhao F."/>
            <person name="Cao W."/>
        </authorList>
    </citation>
    <scope>NUCLEOTIDE SEQUENCE</scope>
    <source>
        <strain evidence="3">Rmic-2018</strain>
        <tissue evidence="3">Larvae</tissue>
    </source>
</reference>
<keyword evidence="2" id="KW-0812">Transmembrane</keyword>
<feature type="compositionally biased region" description="Basic and acidic residues" evidence="1">
    <location>
        <begin position="180"/>
        <end position="203"/>
    </location>
</feature>
<evidence type="ECO:0000313" key="3">
    <source>
        <dbReference type="EMBL" id="KAH8041113.1"/>
    </source>
</evidence>
<organism evidence="3 4">
    <name type="scientific">Rhipicephalus microplus</name>
    <name type="common">Cattle tick</name>
    <name type="synonym">Boophilus microplus</name>
    <dbReference type="NCBI Taxonomy" id="6941"/>
    <lineage>
        <taxon>Eukaryota</taxon>
        <taxon>Metazoa</taxon>
        <taxon>Ecdysozoa</taxon>
        <taxon>Arthropoda</taxon>
        <taxon>Chelicerata</taxon>
        <taxon>Arachnida</taxon>
        <taxon>Acari</taxon>
        <taxon>Parasitiformes</taxon>
        <taxon>Ixodida</taxon>
        <taxon>Ixodoidea</taxon>
        <taxon>Ixodidae</taxon>
        <taxon>Rhipicephalinae</taxon>
        <taxon>Rhipicephalus</taxon>
        <taxon>Boophilus</taxon>
    </lineage>
</organism>
<gene>
    <name evidence="3" type="ORF">HPB51_013773</name>
</gene>
<accession>A0A9J6F3I5</accession>
<protein>
    <submittedName>
        <fullName evidence="3">Uncharacterized protein</fullName>
    </submittedName>
</protein>
<keyword evidence="2" id="KW-0472">Membrane</keyword>
<dbReference type="EMBL" id="JABSTU010000001">
    <property type="protein sequence ID" value="KAH8041113.1"/>
    <property type="molecule type" value="Genomic_DNA"/>
</dbReference>
<evidence type="ECO:0000313" key="4">
    <source>
        <dbReference type="Proteomes" id="UP000821866"/>
    </source>
</evidence>